<dbReference type="GO" id="GO:0004176">
    <property type="term" value="F:ATP-dependent peptidase activity"/>
    <property type="evidence" value="ECO:0007669"/>
    <property type="project" value="InterPro"/>
</dbReference>
<dbReference type="RefSeq" id="WP_209819830.1">
    <property type="nucleotide sequence ID" value="NZ_JAVDTL010000003.1"/>
</dbReference>
<gene>
    <name evidence="3" type="ORF">J2W88_002610</name>
    <name evidence="4" type="ORF">J2W93_002789</name>
</gene>
<feature type="compositionally biased region" description="Pro residues" evidence="1">
    <location>
        <begin position="1"/>
        <end position="10"/>
    </location>
</feature>
<dbReference type="Gene3D" id="3.40.50.300">
    <property type="entry name" value="P-loop containing nucleotide triphosphate hydrolases"/>
    <property type="match status" value="1"/>
</dbReference>
<dbReference type="GO" id="GO:0004222">
    <property type="term" value="F:metalloendopeptidase activity"/>
    <property type="evidence" value="ECO:0007669"/>
    <property type="project" value="InterPro"/>
</dbReference>
<accession>A0AAJ2BZL5</accession>
<dbReference type="GO" id="GO:0005524">
    <property type="term" value="F:ATP binding"/>
    <property type="evidence" value="ECO:0007669"/>
    <property type="project" value="InterPro"/>
</dbReference>
<dbReference type="GO" id="GO:0006508">
    <property type="term" value="P:proteolysis"/>
    <property type="evidence" value="ECO:0007669"/>
    <property type="project" value="UniProtKB-KW"/>
</dbReference>
<dbReference type="SUPFAM" id="SSF140990">
    <property type="entry name" value="FtsH protease domain-like"/>
    <property type="match status" value="1"/>
</dbReference>
<reference evidence="3 5" key="1">
    <citation type="submission" date="2023-07" db="EMBL/GenBank/DDBJ databases">
        <title>Sorghum-associated microbial communities from plants grown in Nebraska, USA.</title>
        <authorList>
            <person name="Schachtman D."/>
        </authorList>
    </citation>
    <scope>NUCLEOTIDE SEQUENCE</scope>
    <source>
        <strain evidence="4 5">BE105</strain>
        <strain evidence="3">BE69</strain>
    </source>
</reference>
<evidence type="ECO:0000256" key="1">
    <source>
        <dbReference type="SAM" id="MobiDB-lite"/>
    </source>
</evidence>
<comment type="caution">
    <text evidence="3">The sequence shown here is derived from an EMBL/GenBank/DDBJ whole genome shotgun (WGS) entry which is preliminary data.</text>
</comment>
<keyword evidence="5" id="KW-1185">Reference proteome</keyword>
<keyword evidence="3" id="KW-0645">Protease</keyword>
<dbReference type="SMART" id="SM00382">
    <property type="entry name" value="AAA"/>
    <property type="match status" value="1"/>
</dbReference>
<dbReference type="InterPro" id="IPR000642">
    <property type="entry name" value="Peptidase_M41"/>
</dbReference>
<dbReference type="PANTHER" id="PTHR23076:SF110">
    <property type="entry name" value="INACTIVE ATP-DEPENDENT ZINC METALLOPROTEASE FTSHI 3, CHLOROPLASTIC-RELATED"/>
    <property type="match status" value="1"/>
</dbReference>
<name>A0AAJ2BZL5_ACIDE</name>
<dbReference type="GO" id="GO:0016887">
    <property type="term" value="F:ATP hydrolysis activity"/>
    <property type="evidence" value="ECO:0007669"/>
    <property type="project" value="InterPro"/>
</dbReference>
<dbReference type="CDD" id="cd00009">
    <property type="entry name" value="AAA"/>
    <property type="match status" value="1"/>
</dbReference>
<proteinExistence type="predicted"/>
<sequence>MNPFNNPLPPHQRHPTPHSALAGAPTHAVHPAPVRAQAVGPSTLLASSAELAQRQQALAHAALQLKAELFGIDDVIDRVINAIRAWYVLPQLITRPVIVCLWGLTGTGKTQLTRRLAQLLGFYDRFVEVQMDGFSHGASYRSSSISGMLGDSGVHEGMPGILVLDEFQRFRTVDTKGADVKVERYQDVWTLLSDGRLPPALSALSNIERKLADAHYEAERAEDDDDRAGKKPYRFQLDAWDAQELKRMLKLQEPLSAIMQWPPAKVQALFASFQQSSHAWETDYSKLLVFVCGNLDEMYHETAQRVEDCDTDADIFHRLTRKLSLIDVKKALGERFKPEQIARLGNEHVVYPSFSKATYERLIHNLCTRYVDDIAAQCGVRFAIGHDVLSELYANAVFPAQGTRPLFSSVHAILSANLVNAALWVVQEQLSLEQEFAIHLAPDKRHLLVSGQGPSGPVQAAFAVTLELNRLKQRANADFRALLAVHEAGHGLVYCVLFGHAPQEVKINIASFEGGYNSFSSLKATTRQNALDMMCVGLAGRVAEELVFGEMACTTGAEQDFKQVTAEAARYIRHHGFGARLARTDVTVEMDNHVNTDIGPSNEAIEALMQQQYQRAQALLTTHHEALGRTVDALLAHGTIAPAEMVALLQGCGIALAPPSDAAGTLPEEGLVLEPFGAKLSAFRARGAASAAPQLV</sequence>
<dbReference type="Pfam" id="PF01434">
    <property type="entry name" value="Peptidase_M41"/>
    <property type="match status" value="1"/>
</dbReference>
<dbReference type="InterPro" id="IPR003593">
    <property type="entry name" value="AAA+_ATPase"/>
</dbReference>
<dbReference type="EMBL" id="JAVDTS010000004">
    <property type="protein sequence ID" value="MDR6837948.1"/>
    <property type="molecule type" value="Genomic_DNA"/>
</dbReference>
<dbReference type="Pfam" id="PF00004">
    <property type="entry name" value="AAA"/>
    <property type="match status" value="1"/>
</dbReference>
<feature type="region of interest" description="Disordered" evidence="1">
    <location>
        <begin position="1"/>
        <end position="27"/>
    </location>
</feature>
<evidence type="ECO:0000313" key="3">
    <source>
        <dbReference type="EMBL" id="MDR6767335.1"/>
    </source>
</evidence>
<organism evidence="3 6">
    <name type="scientific">Acidovorax delafieldii</name>
    <name type="common">Pseudomonas delafieldii</name>
    <dbReference type="NCBI Taxonomy" id="47920"/>
    <lineage>
        <taxon>Bacteria</taxon>
        <taxon>Pseudomonadati</taxon>
        <taxon>Pseudomonadota</taxon>
        <taxon>Betaproteobacteria</taxon>
        <taxon>Burkholderiales</taxon>
        <taxon>Comamonadaceae</taxon>
        <taxon>Acidovorax</taxon>
    </lineage>
</organism>
<dbReference type="InterPro" id="IPR037219">
    <property type="entry name" value="Peptidase_M41-like"/>
</dbReference>
<dbReference type="Proteomes" id="UP001249076">
    <property type="component" value="Unassembled WGS sequence"/>
</dbReference>
<evidence type="ECO:0000313" key="5">
    <source>
        <dbReference type="Proteomes" id="UP001249076"/>
    </source>
</evidence>
<dbReference type="SUPFAM" id="SSF52540">
    <property type="entry name" value="P-loop containing nucleoside triphosphate hydrolases"/>
    <property type="match status" value="1"/>
</dbReference>
<keyword evidence="3" id="KW-0132">Cell division</keyword>
<dbReference type="InterPro" id="IPR003959">
    <property type="entry name" value="ATPase_AAA_core"/>
</dbReference>
<evidence type="ECO:0000313" key="6">
    <source>
        <dbReference type="Proteomes" id="UP001253458"/>
    </source>
</evidence>
<evidence type="ECO:0000313" key="4">
    <source>
        <dbReference type="EMBL" id="MDR6837948.1"/>
    </source>
</evidence>
<evidence type="ECO:0000259" key="2">
    <source>
        <dbReference type="SMART" id="SM00382"/>
    </source>
</evidence>
<dbReference type="GO" id="GO:0051301">
    <property type="term" value="P:cell division"/>
    <property type="evidence" value="ECO:0007669"/>
    <property type="project" value="UniProtKB-KW"/>
</dbReference>
<dbReference type="AlphaFoldDB" id="A0AAJ2BZL5"/>
<dbReference type="EC" id="3.4.24.-" evidence="3"/>
<keyword evidence="3" id="KW-0131">Cell cycle</keyword>
<dbReference type="PANTHER" id="PTHR23076">
    <property type="entry name" value="METALLOPROTEASE M41 FTSH"/>
    <property type="match status" value="1"/>
</dbReference>
<dbReference type="EMBL" id="JAVDTL010000003">
    <property type="protein sequence ID" value="MDR6767335.1"/>
    <property type="molecule type" value="Genomic_DNA"/>
</dbReference>
<dbReference type="InterPro" id="IPR027417">
    <property type="entry name" value="P-loop_NTPase"/>
</dbReference>
<keyword evidence="3" id="KW-0378">Hydrolase</keyword>
<dbReference type="Gene3D" id="1.20.58.760">
    <property type="entry name" value="Peptidase M41"/>
    <property type="match status" value="1"/>
</dbReference>
<feature type="domain" description="AAA+ ATPase" evidence="2">
    <location>
        <begin position="95"/>
        <end position="227"/>
    </location>
</feature>
<protein>
    <submittedName>
        <fullName evidence="3">Cell division protease FtsH</fullName>
        <ecNumber evidence="3">3.4.24.-</ecNumber>
    </submittedName>
</protein>
<dbReference type="Proteomes" id="UP001253458">
    <property type="component" value="Unassembled WGS sequence"/>
</dbReference>